<comment type="similarity">
    <text evidence="2">Belongs to the EIN3 family.</text>
</comment>
<keyword evidence="3" id="KW-0936">Ethylene signaling pathway</keyword>
<accession>A0AAD8M754</accession>
<dbReference type="Pfam" id="PF04873">
    <property type="entry name" value="EIN3_DNA-bd"/>
    <property type="match status" value="1"/>
</dbReference>
<reference evidence="7" key="1">
    <citation type="submission" date="2023-02" db="EMBL/GenBank/DDBJ databases">
        <title>Genome of toxic invasive species Heracleum sosnowskyi carries increased number of genes despite the absence of recent whole-genome duplications.</title>
        <authorList>
            <person name="Schelkunov M."/>
            <person name="Shtratnikova V."/>
            <person name="Makarenko M."/>
            <person name="Klepikova A."/>
            <person name="Omelchenko D."/>
            <person name="Novikova G."/>
            <person name="Obukhova E."/>
            <person name="Bogdanov V."/>
            <person name="Penin A."/>
            <person name="Logacheva M."/>
        </authorList>
    </citation>
    <scope>NUCLEOTIDE SEQUENCE</scope>
    <source>
        <strain evidence="7">Hsosn_3</strain>
        <tissue evidence="7">Leaf</tissue>
    </source>
</reference>
<dbReference type="Gene3D" id="1.10.3180.10">
    <property type="entry name" value="DNA-binding domain of EIN3-like"/>
    <property type="match status" value="2"/>
</dbReference>
<dbReference type="GO" id="GO:0009873">
    <property type="term" value="P:ethylene-activated signaling pathway"/>
    <property type="evidence" value="ECO:0007669"/>
    <property type="project" value="UniProtKB-KW"/>
</dbReference>
<evidence type="ECO:0000256" key="3">
    <source>
        <dbReference type="ARBA" id="ARBA00022745"/>
    </source>
</evidence>
<evidence type="ECO:0000256" key="1">
    <source>
        <dbReference type="ARBA" id="ARBA00004123"/>
    </source>
</evidence>
<dbReference type="AlphaFoldDB" id="A0AAD8M754"/>
<organism evidence="7 8">
    <name type="scientific">Heracleum sosnowskyi</name>
    <dbReference type="NCBI Taxonomy" id="360622"/>
    <lineage>
        <taxon>Eukaryota</taxon>
        <taxon>Viridiplantae</taxon>
        <taxon>Streptophyta</taxon>
        <taxon>Embryophyta</taxon>
        <taxon>Tracheophyta</taxon>
        <taxon>Spermatophyta</taxon>
        <taxon>Magnoliopsida</taxon>
        <taxon>eudicotyledons</taxon>
        <taxon>Gunneridae</taxon>
        <taxon>Pentapetalae</taxon>
        <taxon>asterids</taxon>
        <taxon>campanulids</taxon>
        <taxon>Apiales</taxon>
        <taxon>Apiaceae</taxon>
        <taxon>Apioideae</taxon>
        <taxon>apioid superclade</taxon>
        <taxon>Tordylieae</taxon>
        <taxon>Tordyliinae</taxon>
        <taxon>Heracleum</taxon>
    </lineage>
</organism>
<dbReference type="EMBL" id="JAUIZM010000010">
    <property type="protein sequence ID" value="KAK1361698.1"/>
    <property type="molecule type" value="Genomic_DNA"/>
</dbReference>
<evidence type="ECO:0000256" key="2">
    <source>
        <dbReference type="ARBA" id="ARBA00009416"/>
    </source>
</evidence>
<reference evidence="7" key="2">
    <citation type="submission" date="2023-05" db="EMBL/GenBank/DDBJ databases">
        <authorList>
            <person name="Schelkunov M.I."/>
        </authorList>
    </citation>
    <scope>NUCLEOTIDE SEQUENCE</scope>
    <source>
        <strain evidence="7">Hsosn_3</strain>
        <tissue evidence="7">Leaf</tissue>
    </source>
</reference>
<evidence type="ECO:0000256" key="4">
    <source>
        <dbReference type="ARBA" id="ARBA00023242"/>
    </source>
</evidence>
<evidence type="ECO:0000313" key="8">
    <source>
        <dbReference type="Proteomes" id="UP001237642"/>
    </source>
</evidence>
<dbReference type="InterPro" id="IPR047091">
    <property type="entry name" value="EIN3-like_DNA-bd"/>
</dbReference>
<feature type="domain" description="Ethylene insensitive 3-like DNA-binding" evidence="6">
    <location>
        <begin position="30"/>
        <end position="270"/>
    </location>
</feature>
<evidence type="ECO:0000256" key="5">
    <source>
        <dbReference type="SAM" id="MobiDB-lite"/>
    </source>
</evidence>
<dbReference type="PANTHER" id="PTHR33305">
    <property type="entry name" value="ETHYLENE INSENSITIVE 3-LIKE 2 PROTEIN"/>
    <property type="match status" value="1"/>
</dbReference>
<dbReference type="GO" id="GO:0003700">
    <property type="term" value="F:DNA-binding transcription factor activity"/>
    <property type="evidence" value="ECO:0007669"/>
    <property type="project" value="InterPro"/>
</dbReference>
<dbReference type="Proteomes" id="UP001237642">
    <property type="component" value="Unassembled WGS sequence"/>
</dbReference>
<keyword evidence="4" id="KW-0539">Nucleus</keyword>
<gene>
    <name evidence="7" type="ORF">POM88_046172</name>
</gene>
<protein>
    <submittedName>
        <fullName evidence="7">Ethylene insensitive protein</fullName>
    </submittedName>
</protein>
<name>A0AAD8M754_9APIA</name>
<dbReference type="InterPro" id="IPR023278">
    <property type="entry name" value="Ethylene_insens-like_DNA-bd"/>
</dbReference>
<feature type="region of interest" description="Disordered" evidence="5">
    <location>
        <begin position="1"/>
        <end position="24"/>
    </location>
</feature>
<dbReference type="SUPFAM" id="SSF116768">
    <property type="entry name" value="DNA-binding domain of EIN3-like"/>
    <property type="match status" value="1"/>
</dbReference>
<keyword evidence="8" id="KW-1185">Reference proteome</keyword>
<proteinExistence type="inferred from homology"/>
<dbReference type="PANTHER" id="PTHR33305:SF29">
    <property type="entry name" value="ETHYLENE INSENSITIVE 3-LIKE 5 PROTEIN"/>
    <property type="match status" value="1"/>
</dbReference>
<evidence type="ECO:0000259" key="6">
    <source>
        <dbReference type="Pfam" id="PF04873"/>
    </source>
</evidence>
<comment type="subcellular location">
    <subcellularLocation>
        <location evidence="1">Nucleus</location>
    </subcellularLocation>
</comment>
<feature type="compositionally biased region" description="Basic and acidic residues" evidence="5">
    <location>
        <begin position="1"/>
        <end position="14"/>
    </location>
</feature>
<dbReference type="InterPro" id="IPR006957">
    <property type="entry name" value="EIN3"/>
</dbReference>
<dbReference type="GO" id="GO:0003677">
    <property type="term" value="F:DNA binding"/>
    <property type="evidence" value="ECO:0007669"/>
    <property type="project" value="TreeGrafter"/>
</dbReference>
<evidence type="ECO:0000313" key="7">
    <source>
        <dbReference type="EMBL" id="KAK1361698.1"/>
    </source>
</evidence>
<sequence length="431" mass="49266">MVEIHGEIDVRSPTEDITDEEDEDEEINYNDLKNRMCKDRIRMQKLKAKREEPESSEARLEQLRRKKMSQSQDAVLKFMVKIMEVCNAQGFVYGIVTEKGKPVTGSSDSLRSWWKDSVQFDLNAPSVIAAFLPPIIEQAVELDPTSCMHHLQDLNDTTLGSLISLLMQQCLPPQRRFSLERGLAPPWWPNGNEIWWGDQGSTSQEQGPPPYKKPHDLKKAWKVSVLAAIIKHMSLDLDRTRRLVKQSKCLQNKMTSKETASLSRVINQEELLVKLTQKSLNISTSKLNDSVKEGHKGTLDFSRLHNNQKRKYMLDLDSSVNSLCACQNSACPQSEIALDFGDKNLLADHQSSCEVAQHEGRTKKGIVTNDSEWMKMDIERDEEHLDAQERQASSNSVEDYGHSWGENVADQVWFEEIYGIRREEVDLNVTH</sequence>
<dbReference type="GO" id="GO:0005634">
    <property type="term" value="C:nucleus"/>
    <property type="evidence" value="ECO:0007669"/>
    <property type="project" value="UniProtKB-SubCell"/>
</dbReference>
<comment type="caution">
    <text evidence="7">The sequence shown here is derived from an EMBL/GenBank/DDBJ whole genome shotgun (WGS) entry which is preliminary data.</text>
</comment>